<proteinExistence type="predicted"/>
<keyword evidence="1" id="KW-0812">Transmembrane</keyword>
<sequence length="127" mass="14446">MKNRMLKDNDPLINVITKELMDVPSSEFSAKLLQTSIASYKVSYSIKYRKEERLGKIIMLVLIFFNLMTLYILNPLNLTPVAAFFFLAGGLLVGLSCLWMILKSSQISRSKIELKLPSLDNFSNVTH</sequence>
<comment type="caution">
    <text evidence="2">The sequence shown here is derived from an EMBL/GenBank/DDBJ whole genome shotgun (WGS) entry which is preliminary data.</text>
</comment>
<evidence type="ECO:0000313" key="3">
    <source>
        <dbReference type="Proteomes" id="UP001597509"/>
    </source>
</evidence>
<keyword evidence="1" id="KW-1133">Transmembrane helix</keyword>
<dbReference type="EMBL" id="JBHUPE010000004">
    <property type="protein sequence ID" value="MFD2904012.1"/>
    <property type="molecule type" value="Genomic_DNA"/>
</dbReference>
<keyword evidence="1" id="KW-0472">Membrane</keyword>
<protein>
    <recommendedName>
        <fullName evidence="4">Competence protein</fullName>
    </recommendedName>
</protein>
<organism evidence="2 3">
    <name type="scientific">Sphingobacterium anhuiense</name>
    <dbReference type="NCBI Taxonomy" id="493780"/>
    <lineage>
        <taxon>Bacteria</taxon>
        <taxon>Pseudomonadati</taxon>
        <taxon>Bacteroidota</taxon>
        <taxon>Sphingobacteriia</taxon>
        <taxon>Sphingobacteriales</taxon>
        <taxon>Sphingobacteriaceae</taxon>
        <taxon>Sphingobacterium</taxon>
    </lineage>
</organism>
<gene>
    <name evidence="2" type="ORF">ACFS6I_08760</name>
</gene>
<accession>A0ABW5YUD1</accession>
<evidence type="ECO:0000313" key="2">
    <source>
        <dbReference type="EMBL" id="MFD2904012.1"/>
    </source>
</evidence>
<evidence type="ECO:0008006" key="4">
    <source>
        <dbReference type="Google" id="ProtNLM"/>
    </source>
</evidence>
<reference evidence="3" key="1">
    <citation type="journal article" date="2019" name="Int. J. Syst. Evol. Microbiol.">
        <title>The Global Catalogue of Microorganisms (GCM) 10K type strain sequencing project: providing services to taxonomists for standard genome sequencing and annotation.</title>
        <authorList>
            <consortium name="The Broad Institute Genomics Platform"/>
            <consortium name="The Broad Institute Genome Sequencing Center for Infectious Disease"/>
            <person name="Wu L."/>
            <person name="Ma J."/>
        </authorList>
    </citation>
    <scope>NUCLEOTIDE SEQUENCE [LARGE SCALE GENOMIC DNA]</scope>
    <source>
        <strain evidence="3">KCTC 22209</strain>
    </source>
</reference>
<keyword evidence="3" id="KW-1185">Reference proteome</keyword>
<dbReference type="RefSeq" id="WP_380919716.1">
    <property type="nucleotide sequence ID" value="NZ_JBHUPE010000004.1"/>
</dbReference>
<feature type="transmembrane region" description="Helical" evidence="1">
    <location>
        <begin position="82"/>
        <end position="102"/>
    </location>
</feature>
<name>A0ABW5YUD1_9SPHI</name>
<evidence type="ECO:0000256" key="1">
    <source>
        <dbReference type="SAM" id="Phobius"/>
    </source>
</evidence>
<feature type="transmembrane region" description="Helical" evidence="1">
    <location>
        <begin position="57"/>
        <end position="76"/>
    </location>
</feature>
<dbReference type="Proteomes" id="UP001597509">
    <property type="component" value="Unassembled WGS sequence"/>
</dbReference>